<organism evidence="2 3">
    <name type="scientific">Pelecanus crispus</name>
    <name type="common">Dalmatian pelican</name>
    <dbReference type="NCBI Taxonomy" id="36300"/>
    <lineage>
        <taxon>Eukaryota</taxon>
        <taxon>Metazoa</taxon>
        <taxon>Chordata</taxon>
        <taxon>Craniata</taxon>
        <taxon>Vertebrata</taxon>
        <taxon>Euteleostomi</taxon>
        <taxon>Archelosauria</taxon>
        <taxon>Archosauria</taxon>
        <taxon>Dinosauria</taxon>
        <taxon>Saurischia</taxon>
        <taxon>Theropoda</taxon>
        <taxon>Coelurosauria</taxon>
        <taxon>Aves</taxon>
        <taxon>Neognathae</taxon>
        <taxon>Neoaves</taxon>
        <taxon>Aequornithes</taxon>
        <taxon>Pelecaniformes</taxon>
        <taxon>Pelecanidae</taxon>
        <taxon>Pelecanus</taxon>
    </lineage>
</organism>
<evidence type="ECO:0000256" key="1">
    <source>
        <dbReference type="SAM" id="MobiDB-lite"/>
    </source>
</evidence>
<feature type="region of interest" description="Disordered" evidence="1">
    <location>
        <begin position="23"/>
        <end position="74"/>
    </location>
</feature>
<dbReference type="Proteomes" id="UP000054150">
    <property type="component" value="Unassembled WGS sequence"/>
</dbReference>
<dbReference type="AlphaFoldDB" id="A0A091SQB2"/>
<evidence type="ECO:0000313" key="2">
    <source>
        <dbReference type="EMBL" id="KFQ60488.1"/>
    </source>
</evidence>
<accession>A0A091SQB2</accession>
<feature type="non-terminal residue" evidence="2">
    <location>
        <position position="1"/>
    </location>
</feature>
<feature type="non-terminal residue" evidence="2">
    <location>
        <position position="100"/>
    </location>
</feature>
<proteinExistence type="predicted"/>
<evidence type="ECO:0000313" key="3">
    <source>
        <dbReference type="Proteomes" id="UP000054150"/>
    </source>
</evidence>
<feature type="compositionally biased region" description="Polar residues" evidence="1">
    <location>
        <begin position="58"/>
        <end position="73"/>
    </location>
</feature>
<keyword evidence="3" id="KW-1185">Reference proteome</keyword>
<name>A0A091SQB2_PELCR</name>
<protein>
    <submittedName>
        <fullName evidence="2">Uncharacterized protein</fullName>
    </submittedName>
</protein>
<gene>
    <name evidence="2" type="ORF">N334_05491</name>
</gene>
<feature type="compositionally biased region" description="Basic residues" evidence="1">
    <location>
        <begin position="23"/>
        <end position="34"/>
    </location>
</feature>
<sequence length="100" mass="10738">YTFTQPGWGGGCAGISLLPAHRIGRWRGGKKKPKKETTKPPKETNPNPRRMLPRAQATALQSGTKPQTDSCSLTGPALWGQPLAPFFSSFLALVTCSPFG</sequence>
<reference evidence="2 3" key="1">
    <citation type="submission" date="2014-04" db="EMBL/GenBank/DDBJ databases">
        <title>Genome evolution of avian class.</title>
        <authorList>
            <person name="Zhang G."/>
            <person name="Li C."/>
        </authorList>
    </citation>
    <scope>NUCLEOTIDE SEQUENCE [LARGE SCALE GENOMIC DNA]</scope>
    <source>
        <strain evidence="2">BGI_N334</strain>
    </source>
</reference>
<dbReference type="EMBL" id="KK481019">
    <property type="protein sequence ID" value="KFQ60488.1"/>
    <property type="molecule type" value="Genomic_DNA"/>
</dbReference>